<dbReference type="Gene3D" id="2.40.360.20">
    <property type="match status" value="1"/>
</dbReference>
<dbReference type="KEGG" id="psl:Psta_2333"/>
<proteinExistence type="predicted"/>
<dbReference type="EMBL" id="CP001848">
    <property type="protein sequence ID" value="ADB17003.1"/>
    <property type="molecule type" value="Genomic_DNA"/>
</dbReference>
<dbReference type="AlphaFoldDB" id="D2R3P9"/>
<protein>
    <recommendedName>
        <fullName evidence="4">Lipid/polyisoprenoid-binding YceI-like domain-containing protein</fullName>
    </recommendedName>
</protein>
<reference evidence="2 3" key="1">
    <citation type="journal article" date="2009" name="Stand. Genomic Sci.">
        <title>Complete genome sequence of Pirellula staleyi type strain (ATCC 27377).</title>
        <authorList>
            <person name="Clum A."/>
            <person name="Tindall B.J."/>
            <person name="Sikorski J."/>
            <person name="Ivanova N."/>
            <person name="Mavrommatis K."/>
            <person name="Lucas S."/>
            <person name="Glavina del Rio T."/>
            <person name="Nolan M."/>
            <person name="Chen F."/>
            <person name="Tice H."/>
            <person name="Pitluck S."/>
            <person name="Cheng J.F."/>
            <person name="Chertkov O."/>
            <person name="Brettin T."/>
            <person name="Han C."/>
            <person name="Detter J.C."/>
            <person name="Kuske C."/>
            <person name="Bruce D."/>
            <person name="Goodwin L."/>
            <person name="Ovchinikova G."/>
            <person name="Pati A."/>
            <person name="Mikhailova N."/>
            <person name="Chen A."/>
            <person name="Palaniappan K."/>
            <person name="Land M."/>
            <person name="Hauser L."/>
            <person name="Chang Y.J."/>
            <person name="Jeffries C.D."/>
            <person name="Chain P."/>
            <person name="Rohde M."/>
            <person name="Goker M."/>
            <person name="Bristow J."/>
            <person name="Eisen J.A."/>
            <person name="Markowitz V."/>
            <person name="Hugenholtz P."/>
            <person name="Kyrpides N.C."/>
            <person name="Klenk H.P."/>
            <person name="Lapidus A."/>
        </authorList>
    </citation>
    <scope>NUCLEOTIDE SEQUENCE [LARGE SCALE GENOMIC DNA]</scope>
    <source>
        <strain evidence="3">ATCC 27377 / DSM 6068 / ICPB 4128</strain>
    </source>
</reference>
<feature type="chain" id="PRO_5003035420" description="Lipid/polyisoprenoid-binding YceI-like domain-containing protein" evidence="1">
    <location>
        <begin position="24"/>
        <end position="197"/>
    </location>
</feature>
<dbReference type="HOGENOM" id="CLU_1383015_0_0_0"/>
<accession>D2R3P9</accession>
<dbReference type="Proteomes" id="UP000001887">
    <property type="component" value="Chromosome"/>
</dbReference>
<gene>
    <name evidence="2" type="ordered locus">Psta_2333</name>
</gene>
<dbReference type="eggNOG" id="ENOG50331SA">
    <property type="taxonomic scope" value="Bacteria"/>
</dbReference>
<evidence type="ECO:0008006" key="4">
    <source>
        <dbReference type="Google" id="ProtNLM"/>
    </source>
</evidence>
<evidence type="ECO:0000313" key="2">
    <source>
        <dbReference type="EMBL" id="ADB17003.1"/>
    </source>
</evidence>
<feature type="signal peptide" evidence="1">
    <location>
        <begin position="1"/>
        <end position="23"/>
    </location>
</feature>
<sequence length="197" mass="21219" precursor="true">MLRWITSLILSLAVLVTASAADAQSTTEYYPLKKGNAWTYKAGKVVELQVKVSEVAEDGTATLDTVHNGMTVATEKVIVKEDGIYRSELAGMEISPPVKILSLKDKQPSADGTTWEIMADIGTSKLKGTSKKGSEKVKVPAGEFDAVVVDFDGEDVTLGLKTTARTWYVPKVGVVKISIKVLGNETVLELEKFTPGE</sequence>
<evidence type="ECO:0000256" key="1">
    <source>
        <dbReference type="SAM" id="SignalP"/>
    </source>
</evidence>
<name>D2R3P9_PIRSD</name>
<organism evidence="2 3">
    <name type="scientific">Pirellula staleyi (strain ATCC 27377 / DSM 6068 / ICPB 4128)</name>
    <name type="common">Pirella staleyi</name>
    <dbReference type="NCBI Taxonomy" id="530564"/>
    <lineage>
        <taxon>Bacteria</taxon>
        <taxon>Pseudomonadati</taxon>
        <taxon>Planctomycetota</taxon>
        <taxon>Planctomycetia</taxon>
        <taxon>Pirellulales</taxon>
        <taxon>Pirellulaceae</taxon>
        <taxon>Pirellula</taxon>
    </lineage>
</organism>
<keyword evidence="1" id="KW-0732">Signal</keyword>
<keyword evidence="3" id="KW-1185">Reference proteome</keyword>
<evidence type="ECO:0000313" key="3">
    <source>
        <dbReference type="Proteomes" id="UP000001887"/>
    </source>
</evidence>